<accession>A0A1M2VDL9</accession>
<evidence type="ECO:0000313" key="3">
    <source>
        <dbReference type="Proteomes" id="UP000184267"/>
    </source>
</evidence>
<protein>
    <submittedName>
        <fullName evidence="2">Uncharacterized protein</fullName>
    </submittedName>
</protein>
<name>A0A1M2VDL9_TRAPU</name>
<feature type="region of interest" description="Disordered" evidence="1">
    <location>
        <begin position="302"/>
        <end position="325"/>
    </location>
</feature>
<feature type="compositionally biased region" description="Low complexity" evidence="1">
    <location>
        <begin position="243"/>
        <end position="258"/>
    </location>
</feature>
<gene>
    <name evidence="2" type="ORF">TRAPUB_3561</name>
</gene>
<feature type="compositionally biased region" description="Low complexity" evidence="1">
    <location>
        <begin position="138"/>
        <end position="161"/>
    </location>
</feature>
<evidence type="ECO:0000256" key="1">
    <source>
        <dbReference type="SAM" id="MobiDB-lite"/>
    </source>
</evidence>
<comment type="caution">
    <text evidence="2">The sequence shown here is derived from an EMBL/GenBank/DDBJ whole genome shotgun (WGS) entry which is preliminary data.</text>
</comment>
<organism evidence="2 3">
    <name type="scientific">Trametes pubescens</name>
    <name type="common">White-rot fungus</name>
    <dbReference type="NCBI Taxonomy" id="154538"/>
    <lineage>
        <taxon>Eukaryota</taxon>
        <taxon>Fungi</taxon>
        <taxon>Dikarya</taxon>
        <taxon>Basidiomycota</taxon>
        <taxon>Agaricomycotina</taxon>
        <taxon>Agaricomycetes</taxon>
        <taxon>Polyporales</taxon>
        <taxon>Polyporaceae</taxon>
        <taxon>Trametes</taxon>
    </lineage>
</organism>
<dbReference type="EMBL" id="MNAD01001415">
    <property type="protein sequence ID" value="OJT05638.1"/>
    <property type="molecule type" value="Genomic_DNA"/>
</dbReference>
<reference evidence="2 3" key="1">
    <citation type="submission" date="2016-10" db="EMBL/GenBank/DDBJ databases">
        <title>Genome sequence of the basidiomycete white-rot fungus Trametes pubescens.</title>
        <authorList>
            <person name="Makela M.R."/>
            <person name="Granchi Z."/>
            <person name="Peng M."/>
            <person name="De Vries R.P."/>
            <person name="Grigoriev I."/>
            <person name="Riley R."/>
            <person name="Hilden K."/>
        </authorList>
    </citation>
    <scope>NUCLEOTIDE SEQUENCE [LARGE SCALE GENOMIC DNA]</scope>
    <source>
        <strain evidence="2 3">FBCC735</strain>
    </source>
</reference>
<feature type="region of interest" description="Disordered" evidence="1">
    <location>
        <begin position="178"/>
        <end position="261"/>
    </location>
</feature>
<dbReference type="OMA" id="WLEIDEW"/>
<evidence type="ECO:0000313" key="2">
    <source>
        <dbReference type="EMBL" id="OJT05638.1"/>
    </source>
</evidence>
<keyword evidence="3" id="KW-1185">Reference proteome</keyword>
<feature type="compositionally biased region" description="Basic and acidic residues" evidence="1">
    <location>
        <begin position="312"/>
        <end position="322"/>
    </location>
</feature>
<sequence length="392" mass="42815">MGRLDRRRGDLWLEIDEWKVLGYKRFVHPTLNELLRSCSDLLRRIAAVREWLRRHQHSQSQALSVGRAGSWSNAFSSTQLDTRHATSSSLTATLSELSSTLPSSSIRSVPWNAVELNVLAPPSNTYHPRMQRQNDIWPSSSSSTTASEPTRASSQAGSCSSSAISPLVTMSALDPEHAGRDAHIRPGSRRVVGEQEAGDTLSRDGTCSSSTSAPPATDIALDSAPTRWSVQVQSPNAEEADGTISTETDSSSSSGTASPVARLAPEVERTSAQGLALGATIAEGRQIRASGVEISTGILRRARRQTEEEDSDLRPKLGKGEDGSDIWLTGPDKGFKCPNVYFLVELHVRIRHGEDLTAEYGARQVEQIKNLGPNQDLTCWKDYPWYRAPSRQ</sequence>
<dbReference type="AlphaFoldDB" id="A0A1M2VDL9"/>
<dbReference type="Proteomes" id="UP000184267">
    <property type="component" value="Unassembled WGS sequence"/>
</dbReference>
<feature type="region of interest" description="Disordered" evidence="1">
    <location>
        <begin position="122"/>
        <end position="161"/>
    </location>
</feature>
<feature type="compositionally biased region" description="Polar residues" evidence="1">
    <location>
        <begin position="226"/>
        <end position="236"/>
    </location>
</feature>
<proteinExistence type="predicted"/>
<feature type="compositionally biased region" description="Polar residues" evidence="1">
    <location>
        <begin position="122"/>
        <end position="137"/>
    </location>
</feature>
<feature type="compositionally biased region" description="Low complexity" evidence="1">
    <location>
        <begin position="208"/>
        <end position="217"/>
    </location>
</feature>